<feature type="domain" description="VWFA" evidence="1">
    <location>
        <begin position="172"/>
        <end position="397"/>
    </location>
</feature>
<dbReference type="CDD" id="cd00198">
    <property type="entry name" value="vWFA"/>
    <property type="match status" value="1"/>
</dbReference>
<dbReference type="InterPro" id="IPR002110">
    <property type="entry name" value="Ankyrin_rpt"/>
</dbReference>
<dbReference type="InterPro" id="IPR036770">
    <property type="entry name" value="Ankyrin_rpt-contain_sf"/>
</dbReference>
<name>A0A9P4KIA5_9PLEO</name>
<dbReference type="EMBL" id="ML986584">
    <property type="protein sequence ID" value="KAF2268877.1"/>
    <property type="molecule type" value="Genomic_DNA"/>
</dbReference>
<gene>
    <name evidence="2" type="ORF">CC78DRAFT_612753</name>
</gene>
<evidence type="ECO:0000259" key="1">
    <source>
        <dbReference type="PROSITE" id="PS50234"/>
    </source>
</evidence>
<proteinExistence type="predicted"/>
<keyword evidence="3" id="KW-1185">Reference proteome</keyword>
<dbReference type="SUPFAM" id="SSF48403">
    <property type="entry name" value="Ankyrin repeat"/>
    <property type="match status" value="1"/>
</dbReference>
<dbReference type="Pfam" id="PF12796">
    <property type="entry name" value="Ank_2"/>
    <property type="match status" value="1"/>
</dbReference>
<dbReference type="Gene3D" id="3.40.50.410">
    <property type="entry name" value="von Willebrand factor, type A domain"/>
    <property type="match status" value="1"/>
</dbReference>
<evidence type="ECO:0000313" key="2">
    <source>
        <dbReference type="EMBL" id="KAF2268877.1"/>
    </source>
</evidence>
<dbReference type="PANTHER" id="PTHR34706">
    <property type="entry name" value="SLR1338 PROTEIN"/>
    <property type="match status" value="1"/>
</dbReference>
<dbReference type="PANTHER" id="PTHR34706:SF1">
    <property type="entry name" value="VWFA DOMAIN-CONTAINING PROTEIN"/>
    <property type="match status" value="1"/>
</dbReference>
<protein>
    <recommendedName>
        <fullName evidence="1">VWFA domain-containing protein</fullName>
    </recommendedName>
</protein>
<dbReference type="SMART" id="SM00327">
    <property type="entry name" value="VWA"/>
    <property type="match status" value="1"/>
</dbReference>
<comment type="caution">
    <text evidence="2">The sequence shown here is derived from an EMBL/GenBank/DDBJ whole genome shotgun (WGS) entry which is preliminary data.</text>
</comment>
<dbReference type="InterPro" id="IPR002035">
    <property type="entry name" value="VWF_A"/>
</dbReference>
<evidence type="ECO:0000313" key="3">
    <source>
        <dbReference type="Proteomes" id="UP000800093"/>
    </source>
</evidence>
<dbReference type="Gene3D" id="1.25.40.20">
    <property type="entry name" value="Ankyrin repeat-containing domain"/>
    <property type="match status" value="1"/>
</dbReference>
<dbReference type="Proteomes" id="UP000800093">
    <property type="component" value="Unassembled WGS sequence"/>
</dbReference>
<organism evidence="2 3">
    <name type="scientific">Lojkania enalia</name>
    <dbReference type="NCBI Taxonomy" id="147567"/>
    <lineage>
        <taxon>Eukaryota</taxon>
        <taxon>Fungi</taxon>
        <taxon>Dikarya</taxon>
        <taxon>Ascomycota</taxon>
        <taxon>Pezizomycotina</taxon>
        <taxon>Dothideomycetes</taxon>
        <taxon>Pleosporomycetidae</taxon>
        <taxon>Pleosporales</taxon>
        <taxon>Pleosporales incertae sedis</taxon>
        <taxon>Lojkania</taxon>
    </lineage>
</organism>
<dbReference type="PROSITE" id="PS50234">
    <property type="entry name" value="VWFA"/>
    <property type="match status" value="1"/>
</dbReference>
<accession>A0A9P4KIA5</accession>
<dbReference type="InterPro" id="IPR036465">
    <property type="entry name" value="vWFA_dom_sf"/>
</dbReference>
<sequence>MTLLDDVSNGDLNAVKAFVERKPRPDNFKAELICPTCRTSVLSKAAEKGHTEIIQYLIGRNNLPSAIFEPDVLGDGPLKLAQDHGHKEAARLLLWSKAGKTANKTGLTAQCRTHVKNFVEKKAKLRSFFPGDSLEEMLKPVVQRATEAAWSVGDLGVTEEEAVGLSILTIYDVVILIDDSGSMEFQEEGRRIPALKLGLKAITTIHASLSHEEDAAPSAPALKKSGIRRIQFMNKPIKGKALNKIVNIDDPNAVDALIDKHSFGGGTPIGTALKETILDPFVFRRKTEFVKPLLIMVITDGEIDSGEKDTIIGNIEKSVKALQDTHKVPQDAQAIIFQFVLIGEDEEAAKMLKQLSRHKTVGRYISCSTTDWVTEDIIYMADNNKRKLMLELMTSALEIKEQEDDDDDGDDDDDAGD</sequence>
<dbReference type="OrthoDB" id="2142040at2759"/>
<reference evidence="3" key="1">
    <citation type="journal article" date="2020" name="Stud. Mycol.">
        <title>101 Dothideomycetes genomes: A test case for predicting lifestyles and emergence of pathogens.</title>
        <authorList>
            <person name="Haridas S."/>
            <person name="Albert R."/>
            <person name="Binder M."/>
            <person name="Bloem J."/>
            <person name="LaButti K."/>
            <person name="Salamov A."/>
            <person name="Andreopoulos B."/>
            <person name="Baker S."/>
            <person name="Barry K."/>
            <person name="Bills G."/>
            <person name="Bluhm B."/>
            <person name="Cannon C."/>
            <person name="Castanera R."/>
            <person name="Culley D."/>
            <person name="Daum C."/>
            <person name="Ezra D."/>
            <person name="Gonzalez J."/>
            <person name="Henrissat B."/>
            <person name="Kuo A."/>
            <person name="Liang C."/>
            <person name="Lipzen A."/>
            <person name="Lutzoni F."/>
            <person name="Magnuson J."/>
            <person name="Mondo S."/>
            <person name="Nolan M."/>
            <person name="Ohm R."/>
            <person name="Pangilinan J."/>
            <person name="Park H.-J."/>
            <person name="Ramirez L."/>
            <person name="Alfaro M."/>
            <person name="Sun H."/>
            <person name="Tritt A."/>
            <person name="Yoshinaga Y."/>
            <person name="Zwiers L.-H."/>
            <person name="Turgeon B."/>
            <person name="Goodwin S."/>
            <person name="Spatafora J."/>
            <person name="Crous P."/>
            <person name="Grigoriev I."/>
        </authorList>
    </citation>
    <scope>NUCLEOTIDE SEQUENCE [LARGE SCALE GENOMIC DNA]</scope>
    <source>
        <strain evidence="3">CBS 304.66</strain>
    </source>
</reference>
<dbReference type="SUPFAM" id="SSF53300">
    <property type="entry name" value="vWA-like"/>
    <property type="match status" value="1"/>
</dbReference>
<dbReference type="AlphaFoldDB" id="A0A9P4KIA5"/>